<keyword evidence="3" id="KW-0472">Membrane</keyword>
<comment type="similarity">
    <text evidence="1">Belongs to the short-chain dehydrogenases/reductases (SDR) family.</text>
</comment>
<evidence type="ECO:0000256" key="2">
    <source>
        <dbReference type="ARBA" id="ARBA00023002"/>
    </source>
</evidence>
<dbReference type="EMBL" id="BDIP01003431">
    <property type="protein sequence ID" value="GIQ87694.1"/>
    <property type="molecule type" value="Genomic_DNA"/>
</dbReference>
<dbReference type="Proteomes" id="UP000265618">
    <property type="component" value="Unassembled WGS sequence"/>
</dbReference>
<gene>
    <name evidence="4" type="ORF">KIPB_009788</name>
</gene>
<dbReference type="SUPFAM" id="SSF51735">
    <property type="entry name" value="NAD(P)-binding Rossmann-fold domains"/>
    <property type="match status" value="2"/>
</dbReference>
<evidence type="ECO:0000313" key="5">
    <source>
        <dbReference type="Proteomes" id="UP000265618"/>
    </source>
</evidence>
<accession>A0A9K3D5L4</accession>
<proteinExistence type="inferred from homology"/>
<name>A0A9K3D5L4_9EUKA</name>
<dbReference type="InterPro" id="IPR036291">
    <property type="entry name" value="NAD(P)-bd_dom_sf"/>
</dbReference>
<comment type="caution">
    <text evidence="4">The sequence shown here is derived from an EMBL/GenBank/DDBJ whole genome shotgun (WGS) entry which is preliminary data.</text>
</comment>
<evidence type="ECO:0000256" key="1">
    <source>
        <dbReference type="ARBA" id="ARBA00006484"/>
    </source>
</evidence>
<dbReference type="Pfam" id="PF00106">
    <property type="entry name" value="adh_short"/>
    <property type="match status" value="2"/>
</dbReference>
<keyword evidence="2" id="KW-0560">Oxidoreductase</keyword>
<dbReference type="AlphaFoldDB" id="A0A9K3D5L4"/>
<reference evidence="4 5" key="1">
    <citation type="journal article" date="2018" name="PLoS ONE">
        <title>The draft genome of Kipferlia bialata reveals reductive genome evolution in fornicate parasites.</title>
        <authorList>
            <person name="Tanifuji G."/>
            <person name="Takabayashi S."/>
            <person name="Kume K."/>
            <person name="Takagi M."/>
            <person name="Nakayama T."/>
            <person name="Kamikawa R."/>
            <person name="Inagaki Y."/>
            <person name="Hashimoto T."/>
        </authorList>
    </citation>
    <scope>NUCLEOTIDE SEQUENCE [LARGE SCALE GENOMIC DNA]</scope>
    <source>
        <strain evidence="4">NY0173</strain>
    </source>
</reference>
<dbReference type="CDD" id="cd05233">
    <property type="entry name" value="SDR_c"/>
    <property type="match status" value="1"/>
</dbReference>
<organism evidence="4 5">
    <name type="scientific">Kipferlia bialata</name>
    <dbReference type="NCBI Taxonomy" id="797122"/>
    <lineage>
        <taxon>Eukaryota</taxon>
        <taxon>Metamonada</taxon>
        <taxon>Carpediemonas-like organisms</taxon>
        <taxon>Kipferlia</taxon>
    </lineage>
</organism>
<sequence>MSVGVVVCWVLGVICTLRVLVSVYPSVLPCLTSQRLRVDREWWILVTGATGGVGAALCHRIAMRGGRLIISSTTDAKLQLLRDALLASGATAVEVLPLDLTLDSRTVRDTVTAAIQGKVLQGAFLNAGLGGMRCYQDMDPDAAHKMFQVNAASTFTLADTLYRVLVGQGQGAERVEGLEGLEGVGYASHPSASDTGSGAALLPLGGSDLVSPDTDADPRMNVCTPMTQAIDIYTPSAGEEGYMPGVTLDPRFLVFTGSLADIMQGPNMTIYHASKRFITGMAQGLHSEGRRHKVSVHAVLPGSISGTSFYTRPGMVGQRPSSRVVSDLYTCWFQRAFSTPASNVARVACNVVGTHTACCPVGLMALGGYALHTVGGPNLTALLTSLCYPILEGVARMQHRGEGDGPVV</sequence>
<dbReference type="GO" id="GO:0016491">
    <property type="term" value="F:oxidoreductase activity"/>
    <property type="evidence" value="ECO:0007669"/>
    <property type="project" value="UniProtKB-KW"/>
</dbReference>
<dbReference type="PANTHER" id="PTHR42901">
    <property type="entry name" value="ALCOHOL DEHYDROGENASE"/>
    <property type="match status" value="1"/>
</dbReference>
<dbReference type="InterPro" id="IPR002347">
    <property type="entry name" value="SDR_fam"/>
</dbReference>
<evidence type="ECO:0000256" key="3">
    <source>
        <dbReference type="SAM" id="Phobius"/>
    </source>
</evidence>
<evidence type="ECO:0000313" key="4">
    <source>
        <dbReference type="EMBL" id="GIQ87694.1"/>
    </source>
</evidence>
<feature type="transmembrane region" description="Helical" evidence="3">
    <location>
        <begin position="42"/>
        <end position="62"/>
    </location>
</feature>
<keyword evidence="5" id="KW-1185">Reference proteome</keyword>
<keyword evidence="3" id="KW-0812">Transmembrane</keyword>
<protein>
    <submittedName>
        <fullName evidence="4">Short-chain dehydrogenase/reductase SDR</fullName>
    </submittedName>
</protein>
<dbReference type="PANTHER" id="PTHR42901:SF1">
    <property type="entry name" value="ALCOHOL DEHYDROGENASE"/>
    <property type="match status" value="1"/>
</dbReference>
<dbReference type="PRINTS" id="PR00081">
    <property type="entry name" value="GDHRDH"/>
</dbReference>
<dbReference type="Gene3D" id="3.40.50.720">
    <property type="entry name" value="NAD(P)-binding Rossmann-like Domain"/>
    <property type="match status" value="2"/>
</dbReference>
<keyword evidence="3" id="KW-1133">Transmembrane helix</keyword>